<dbReference type="NCBIfam" id="TIGR00888">
    <property type="entry name" value="guaA_Nterm"/>
    <property type="match status" value="1"/>
</dbReference>
<dbReference type="InterPro" id="IPR025777">
    <property type="entry name" value="GMPS_ATP_PPase_dom"/>
</dbReference>
<dbReference type="NCBIfam" id="NF000848">
    <property type="entry name" value="PRK00074.1"/>
    <property type="match status" value="1"/>
</dbReference>
<evidence type="ECO:0000256" key="1">
    <source>
        <dbReference type="ARBA" id="ARBA00002332"/>
    </source>
</evidence>
<evidence type="ECO:0000256" key="2">
    <source>
        <dbReference type="ARBA" id="ARBA00005153"/>
    </source>
</evidence>
<keyword evidence="7 10" id="KW-0658">Purine biosynthesis</keyword>
<organism evidence="12 13">
    <name type="scientific">Candidatus Falkowbacteria bacterium RIFCSPLOWO2_02_FULL_45_15</name>
    <dbReference type="NCBI Taxonomy" id="1797988"/>
    <lineage>
        <taxon>Bacteria</taxon>
        <taxon>Candidatus Falkowiibacteriota</taxon>
    </lineage>
</organism>
<dbReference type="Pfam" id="PF02540">
    <property type="entry name" value="NAD_synthase"/>
    <property type="match status" value="1"/>
</dbReference>
<dbReference type="PANTHER" id="PTHR11922:SF2">
    <property type="entry name" value="GMP SYNTHASE [GLUTAMINE-HYDROLYZING]"/>
    <property type="match status" value="1"/>
</dbReference>
<reference evidence="12 13" key="1">
    <citation type="journal article" date="2016" name="Nat. Commun.">
        <title>Thousands of microbial genomes shed light on interconnected biogeochemical processes in an aquifer system.</title>
        <authorList>
            <person name="Anantharaman K."/>
            <person name="Brown C.T."/>
            <person name="Hug L.A."/>
            <person name="Sharon I."/>
            <person name="Castelle C.J."/>
            <person name="Probst A.J."/>
            <person name="Thomas B.C."/>
            <person name="Singh A."/>
            <person name="Wilkins M.J."/>
            <person name="Karaoz U."/>
            <person name="Brodie E.L."/>
            <person name="Williams K.H."/>
            <person name="Hubbard S.S."/>
            <person name="Banfield J.F."/>
        </authorList>
    </citation>
    <scope>NUCLEOTIDE SEQUENCE [LARGE SCALE GENOMIC DNA]</scope>
</reference>
<dbReference type="InterPro" id="IPR022310">
    <property type="entry name" value="NAD/GMP_synthase"/>
</dbReference>
<dbReference type="PRINTS" id="PR00097">
    <property type="entry name" value="ANTSNTHASEII"/>
</dbReference>
<dbReference type="STRING" id="1797988.A3I35_00470"/>
<dbReference type="CDD" id="cd01742">
    <property type="entry name" value="GATase1_GMP_Synthase"/>
    <property type="match status" value="1"/>
</dbReference>
<dbReference type="Gene3D" id="3.40.50.620">
    <property type="entry name" value="HUPs"/>
    <property type="match status" value="1"/>
</dbReference>
<evidence type="ECO:0000313" key="12">
    <source>
        <dbReference type="EMBL" id="OGF19436.1"/>
    </source>
</evidence>
<dbReference type="InterPro" id="IPR014729">
    <property type="entry name" value="Rossmann-like_a/b/a_fold"/>
</dbReference>
<keyword evidence="5 10" id="KW-0547">Nucleotide-binding</keyword>
<keyword evidence="9" id="KW-0315">Glutamine amidotransferase</keyword>
<evidence type="ECO:0000256" key="10">
    <source>
        <dbReference type="PROSITE-ProRule" id="PRU00886"/>
    </source>
</evidence>
<dbReference type="InterPro" id="IPR004739">
    <property type="entry name" value="GMP_synth_GATase"/>
</dbReference>
<dbReference type="GO" id="GO:0005524">
    <property type="term" value="F:ATP binding"/>
    <property type="evidence" value="ECO:0007669"/>
    <property type="project" value="UniProtKB-UniRule"/>
</dbReference>
<dbReference type="PROSITE" id="PS51553">
    <property type="entry name" value="GMPS_ATP_PPASE"/>
    <property type="match status" value="1"/>
</dbReference>
<keyword evidence="4" id="KW-0436">Ligase</keyword>
<dbReference type="SUPFAM" id="SSF52317">
    <property type="entry name" value="Class I glutamine amidotransferase-like"/>
    <property type="match status" value="1"/>
</dbReference>
<name>A0A1F5RYE5_9BACT</name>
<dbReference type="Proteomes" id="UP000177878">
    <property type="component" value="Unassembled WGS sequence"/>
</dbReference>
<dbReference type="Gene3D" id="3.40.50.880">
    <property type="match status" value="1"/>
</dbReference>
<dbReference type="UniPathway" id="UPA00189">
    <property type="reaction ID" value="UER00296"/>
</dbReference>
<dbReference type="InterPro" id="IPR017926">
    <property type="entry name" value="GATASE"/>
</dbReference>
<keyword evidence="6 10" id="KW-0332">GMP biosynthesis</keyword>
<sequence length="617" mass="68413">MRHIAILDFGSQYTHLIARRIRELNVLAKIYPNDIAAAALPAEVSGIILSCGPQSVYDAGALTVDPAIFTLGKPILGVCYGHQLMAQLLGGQVRAGKIREYGRADLTIVQLTPLLANVNAETTVWMSHGDSVTRLPAGFAAVARTNDCPITAMADEDKKLYGLQFHPEVDHTPEGVTILSNFVFNICRAEKNWYVEDIVAALRQKILQPIGGPGDPAVLRDGAGKKVFILVSGGVDSSVAFALLTKTLGEERVKGLYIDTGFMRRGESAEIAAGFRQAGLHNFTAVDASDVFYKNLEQVYEPEAKRNIIGQTFLDVKDEQIAKLNLNSDEWLLGQGTIYPDIIESSGSQNAQKIKTHHNRVDAIKRMVEQGLVVEPLIDFYKFEVRQIGRLLNLPPNLINRHPFPGPGLAIRCLCRQHSAVADVAAIQNKADVLFAQKYPRLRQRALPLKSVGVQGDNRTYAHPLAVWGEADWEKLDALASQVTNTIKDVNRVVLLLNPPAEPSAIFKLPACDVYVSRERINLLRQIDDMVISIIRQNGIYDNIWQFPSVLIPIVDEQSREAIVLRPFNSRDVMTATFYRMDKKILSQIVQEILATGKISYVFYDVTNKPPGTTEWE</sequence>
<dbReference type="FunFam" id="3.40.50.880:FF:000001">
    <property type="entry name" value="GMP synthase [glutamine-hydrolyzing]"/>
    <property type="match status" value="1"/>
</dbReference>
<evidence type="ECO:0000256" key="7">
    <source>
        <dbReference type="ARBA" id="ARBA00022755"/>
    </source>
</evidence>
<evidence type="ECO:0000256" key="3">
    <source>
        <dbReference type="ARBA" id="ARBA00012746"/>
    </source>
</evidence>
<dbReference type="EMBL" id="MFFV01000032">
    <property type="protein sequence ID" value="OGF19436.1"/>
    <property type="molecule type" value="Genomic_DNA"/>
</dbReference>
<dbReference type="SUPFAM" id="SSF54810">
    <property type="entry name" value="GMP synthetase C-terminal dimerisation domain"/>
    <property type="match status" value="2"/>
</dbReference>
<dbReference type="AlphaFoldDB" id="A0A1F5RYE5"/>
<feature type="domain" description="GMPS ATP-PPase" evidence="11">
    <location>
        <begin position="193"/>
        <end position="401"/>
    </location>
</feature>
<evidence type="ECO:0000256" key="6">
    <source>
        <dbReference type="ARBA" id="ARBA00022749"/>
    </source>
</evidence>
<proteinExistence type="predicted"/>
<keyword evidence="8 10" id="KW-0067">ATP-binding</keyword>
<dbReference type="Gene3D" id="3.30.300.10">
    <property type="match status" value="2"/>
</dbReference>
<dbReference type="SUPFAM" id="SSF52402">
    <property type="entry name" value="Adenine nucleotide alpha hydrolases-like"/>
    <property type="match status" value="1"/>
</dbReference>
<protein>
    <recommendedName>
        <fullName evidence="3">GMP synthase (glutamine-hydrolyzing)</fullName>
        <ecNumber evidence="3">6.3.5.2</ecNumber>
    </recommendedName>
</protein>
<evidence type="ECO:0000256" key="5">
    <source>
        <dbReference type="ARBA" id="ARBA00022741"/>
    </source>
</evidence>
<feature type="binding site" evidence="10">
    <location>
        <begin position="232"/>
        <end position="238"/>
    </location>
    <ligand>
        <name>ATP</name>
        <dbReference type="ChEBI" id="CHEBI:30616"/>
    </ligand>
</feature>
<gene>
    <name evidence="12" type="ORF">A3I35_00470</name>
</gene>
<comment type="pathway">
    <text evidence="2">Purine metabolism; GMP biosynthesis; GMP from XMP (L-Gln route): step 1/1.</text>
</comment>
<dbReference type="GO" id="GO:0005829">
    <property type="term" value="C:cytosol"/>
    <property type="evidence" value="ECO:0007669"/>
    <property type="project" value="TreeGrafter"/>
</dbReference>
<evidence type="ECO:0000259" key="11">
    <source>
        <dbReference type="PROSITE" id="PS51553"/>
    </source>
</evidence>
<dbReference type="EC" id="6.3.5.2" evidence="3"/>
<dbReference type="InterPro" id="IPR001674">
    <property type="entry name" value="GMP_synth_C"/>
</dbReference>
<comment type="caution">
    <text evidence="12">The sequence shown here is derived from an EMBL/GenBank/DDBJ whole genome shotgun (WGS) entry which is preliminary data.</text>
</comment>
<dbReference type="PRINTS" id="PR00096">
    <property type="entry name" value="GATASE"/>
</dbReference>
<accession>A0A1F5RYE5</accession>
<comment type="function">
    <text evidence="1">Catalyzes the synthesis of GMP from XMP.</text>
</comment>
<dbReference type="PRINTS" id="PR00099">
    <property type="entry name" value="CPSGATASE"/>
</dbReference>
<evidence type="ECO:0000256" key="4">
    <source>
        <dbReference type="ARBA" id="ARBA00022598"/>
    </source>
</evidence>
<evidence type="ECO:0000256" key="8">
    <source>
        <dbReference type="ARBA" id="ARBA00022840"/>
    </source>
</evidence>
<dbReference type="CDD" id="cd01997">
    <property type="entry name" value="GMP_synthase_C"/>
    <property type="match status" value="1"/>
</dbReference>
<dbReference type="Pfam" id="PF00958">
    <property type="entry name" value="GMP_synt_C"/>
    <property type="match status" value="1"/>
</dbReference>
<evidence type="ECO:0000256" key="9">
    <source>
        <dbReference type="ARBA" id="ARBA00022962"/>
    </source>
</evidence>
<dbReference type="PANTHER" id="PTHR11922">
    <property type="entry name" value="GMP SYNTHASE-RELATED"/>
    <property type="match status" value="1"/>
</dbReference>
<dbReference type="InterPro" id="IPR029062">
    <property type="entry name" value="Class_I_gatase-like"/>
</dbReference>
<dbReference type="GO" id="GO:0003921">
    <property type="term" value="F:GMP synthase activity"/>
    <property type="evidence" value="ECO:0007669"/>
    <property type="project" value="InterPro"/>
</dbReference>
<evidence type="ECO:0000313" key="13">
    <source>
        <dbReference type="Proteomes" id="UP000177878"/>
    </source>
</evidence>
<dbReference type="Pfam" id="PF00117">
    <property type="entry name" value="GATase"/>
    <property type="match status" value="1"/>
</dbReference>
<dbReference type="PROSITE" id="PS51273">
    <property type="entry name" value="GATASE_TYPE_1"/>
    <property type="match status" value="1"/>
</dbReference>